<dbReference type="AlphaFoldDB" id="A0A9W8J275"/>
<sequence length="318" mass="34760">MRSRSLCLLVAAFALFATLTVAAPLSSSLSDDGTPLRRALADIIDPDFERRALSQLQVNQKAAAVMREQKNIKKAKKASKRNGEKLKKGCDYKGPLSGVADTDKTRVHNSLKGAGNKHKVTQNLPGRKDTFKGHGVTRTGKAARLAVFNSHLHSSAPLSAIPPLNAGQPKHFGNSKYRLDHPNASLRGGRPLPNVPSNHPGIKEFPVVDKKRYPVGYHGGEQKGTARVITGPHEYNDANGKKVQGYKFHGMVTHTKANDKDHYKMQHHPHSPPSHYPGADFGRPKTPKTKPDASKSLPARPKTPPPLRPNAWTKKSRT</sequence>
<evidence type="ECO:0000313" key="3">
    <source>
        <dbReference type="EMBL" id="KAJ2924448.1"/>
    </source>
</evidence>
<keyword evidence="2" id="KW-0732">Signal</keyword>
<comment type="caution">
    <text evidence="3">The sequence shown here is derived from an EMBL/GenBank/DDBJ whole genome shotgun (WGS) entry which is preliminary data.</text>
</comment>
<feature type="chain" id="PRO_5040733457" evidence="2">
    <location>
        <begin position="23"/>
        <end position="318"/>
    </location>
</feature>
<feature type="non-terminal residue" evidence="3">
    <location>
        <position position="318"/>
    </location>
</feature>
<accession>A0A9W8J275</accession>
<evidence type="ECO:0000256" key="1">
    <source>
        <dbReference type="SAM" id="MobiDB-lite"/>
    </source>
</evidence>
<evidence type="ECO:0000313" key="4">
    <source>
        <dbReference type="Proteomes" id="UP001140091"/>
    </source>
</evidence>
<protein>
    <submittedName>
        <fullName evidence="3">Uncharacterized protein</fullName>
    </submittedName>
</protein>
<feature type="region of interest" description="Disordered" evidence="1">
    <location>
        <begin position="180"/>
        <end position="204"/>
    </location>
</feature>
<dbReference type="Proteomes" id="UP001140091">
    <property type="component" value="Unassembled WGS sequence"/>
</dbReference>
<proteinExistence type="predicted"/>
<reference evidence="3" key="1">
    <citation type="submission" date="2022-06" db="EMBL/GenBank/DDBJ databases">
        <title>Genome Sequence of Candolleomyces eurysporus.</title>
        <authorList>
            <person name="Buettner E."/>
        </authorList>
    </citation>
    <scope>NUCLEOTIDE SEQUENCE</scope>
    <source>
        <strain evidence="3">VTCC 930004</strain>
    </source>
</reference>
<name>A0A9W8J275_9AGAR</name>
<keyword evidence="4" id="KW-1185">Reference proteome</keyword>
<dbReference type="OrthoDB" id="10337770at2759"/>
<dbReference type="EMBL" id="JANBPK010001221">
    <property type="protein sequence ID" value="KAJ2924448.1"/>
    <property type="molecule type" value="Genomic_DNA"/>
</dbReference>
<feature type="region of interest" description="Disordered" evidence="1">
    <location>
        <begin position="261"/>
        <end position="318"/>
    </location>
</feature>
<feature type="signal peptide" evidence="2">
    <location>
        <begin position="1"/>
        <end position="22"/>
    </location>
</feature>
<organism evidence="3 4">
    <name type="scientific">Candolleomyces eurysporus</name>
    <dbReference type="NCBI Taxonomy" id="2828524"/>
    <lineage>
        <taxon>Eukaryota</taxon>
        <taxon>Fungi</taxon>
        <taxon>Dikarya</taxon>
        <taxon>Basidiomycota</taxon>
        <taxon>Agaricomycotina</taxon>
        <taxon>Agaricomycetes</taxon>
        <taxon>Agaricomycetidae</taxon>
        <taxon>Agaricales</taxon>
        <taxon>Agaricineae</taxon>
        <taxon>Psathyrellaceae</taxon>
        <taxon>Candolleomyces</taxon>
    </lineage>
</organism>
<gene>
    <name evidence="3" type="ORF">H1R20_g12663</name>
</gene>
<evidence type="ECO:0000256" key="2">
    <source>
        <dbReference type="SAM" id="SignalP"/>
    </source>
</evidence>